<protein>
    <recommendedName>
        <fullName evidence="1">Phosphatidylglycerophosphatase A</fullName>
        <ecNumber evidence="1">3.1.3.27</ecNumber>
    </recommendedName>
    <alternativeName>
        <fullName evidence="1">Phosphatidylglycerolphosphate phosphatase A</fullName>
    </alternativeName>
</protein>
<dbReference type="PIRSF" id="PIRSF006162">
    <property type="entry name" value="PgpA"/>
    <property type="match status" value="1"/>
</dbReference>
<keyword evidence="1" id="KW-0443">Lipid metabolism</keyword>
<keyword evidence="1" id="KW-0997">Cell inner membrane</keyword>
<dbReference type="PANTHER" id="PTHR36305">
    <property type="entry name" value="PHOSPHATIDYLGLYCEROPHOSPHATASE A"/>
    <property type="match status" value="1"/>
</dbReference>
<gene>
    <name evidence="4" type="ORF">HBA18_10440</name>
</gene>
<keyword evidence="1" id="KW-0460">Magnesium</keyword>
<keyword evidence="1 2" id="KW-0472">Membrane</keyword>
<evidence type="ECO:0000259" key="3">
    <source>
        <dbReference type="Pfam" id="PF04608"/>
    </source>
</evidence>
<comment type="catalytic activity">
    <reaction evidence="1">
        <text>a 1,2-diacyl-sn-glycero-3-phospho-(1'-sn-glycero-3'-phosphate) + H2O = a 1,2-diacyl-sn-glycero-3-phospho-(1'-sn-glycerol) + phosphate</text>
        <dbReference type="Rhea" id="RHEA:33751"/>
        <dbReference type="ChEBI" id="CHEBI:15377"/>
        <dbReference type="ChEBI" id="CHEBI:43474"/>
        <dbReference type="ChEBI" id="CHEBI:60110"/>
        <dbReference type="ChEBI" id="CHEBI:64716"/>
        <dbReference type="EC" id="3.1.3.27"/>
    </reaction>
</comment>
<dbReference type="PANTHER" id="PTHR36305:SF1">
    <property type="entry name" value="PHOSPHATIDYLGLYCEROPHOSPHATASE A"/>
    <property type="match status" value="1"/>
</dbReference>
<feature type="transmembrane region" description="Helical" evidence="2">
    <location>
        <begin position="90"/>
        <end position="114"/>
    </location>
</feature>
<dbReference type="RefSeq" id="WP_077674327.1">
    <property type="nucleotide sequence ID" value="NZ_CP050266.1"/>
</dbReference>
<comment type="subcellular location">
    <subcellularLocation>
        <location evidence="1">Cell inner membrane</location>
        <topology evidence="1">Multi-pass membrane protein</topology>
    </subcellularLocation>
</comment>
<comment type="pathway">
    <text evidence="1">Phospholipid metabolism; phosphatidylglycerol biosynthesis; phosphatidylglycerol from CDP-diacylglycerol: step 2/2.</text>
</comment>
<keyword evidence="1" id="KW-0442">Lipid degradation</keyword>
<reference evidence="4 5" key="1">
    <citation type="submission" date="2020-03" db="EMBL/GenBank/DDBJ databases">
        <title>Genome mining reveals the biosynthetic pathways of PHA and ectoines of the halophilic strain Salinivibrio costicola M318 isolated from fermented shrimp paste.</title>
        <authorList>
            <person name="Doan T.V."/>
            <person name="Tran L.T."/>
            <person name="Trieu T.A."/>
            <person name="Nguyen Q.V."/>
            <person name="Quach T.N."/>
            <person name="Phi T.Q."/>
            <person name="Kumar S."/>
        </authorList>
    </citation>
    <scope>NUCLEOTIDE SEQUENCE [LARGE SCALE GENOMIC DNA]</scope>
    <source>
        <strain evidence="4 5">M318</strain>
    </source>
</reference>
<keyword evidence="1" id="KW-0595">Phospholipid degradation</keyword>
<feature type="transmembrane region" description="Helical" evidence="2">
    <location>
        <begin position="40"/>
        <end position="69"/>
    </location>
</feature>
<dbReference type="Pfam" id="PF04608">
    <property type="entry name" value="PgpA"/>
    <property type="match status" value="1"/>
</dbReference>
<keyword evidence="1" id="KW-1003">Cell membrane</keyword>
<evidence type="ECO:0000256" key="2">
    <source>
        <dbReference type="SAM" id="Phobius"/>
    </source>
</evidence>
<dbReference type="InterPro" id="IPR036681">
    <property type="entry name" value="PgpA-like_sf"/>
</dbReference>
<keyword evidence="5" id="KW-1185">Reference proteome</keyword>
<keyword evidence="1" id="KW-1208">Phospholipid metabolism</keyword>
<sequence length="160" mass="17561">MTDPKQRLSLKNPLHLLAVGLGSGLSPVVPGTVGTLFAVPFYWLLATYTAPVGLWIAILVGSLAGIVICGRTSADMKVHDHGAIVWDEFVGFWITMALVPSTDWQIILAGFVMFRLFDMIKPWPISWLDKHVHGGLGIMLDDILAGVMAMLSLWAWVTYI</sequence>
<comment type="function">
    <text evidence="1">Lipid phosphatase which dephosphorylates phosphatidylglycerophosphate (PGP) to phosphatidylglycerol (PG).</text>
</comment>
<comment type="cofactor">
    <cofactor evidence="1">
        <name>Mg(2+)</name>
        <dbReference type="ChEBI" id="CHEBI:18420"/>
    </cofactor>
</comment>
<dbReference type="EC" id="3.1.3.27" evidence="1"/>
<evidence type="ECO:0000313" key="4">
    <source>
        <dbReference type="EMBL" id="QIR06752.1"/>
    </source>
</evidence>
<feature type="domain" description="YutG/PgpA" evidence="3">
    <location>
        <begin position="17"/>
        <end position="154"/>
    </location>
</feature>
<dbReference type="SUPFAM" id="SSF101307">
    <property type="entry name" value="YutG-like"/>
    <property type="match status" value="1"/>
</dbReference>
<dbReference type="GO" id="GO:0008962">
    <property type="term" value="F:phosphatidylglycerophosphatase activity"/>
    <property type="evidence" value="ECO:0007669"/>
    <property type="project" value="UniProtKB-EC"/>
</dbReference>
<dbReference type="Proteomes" id="UP000501408">
    <property type="component" value="Chromosome 1"/>
</dbReference>
<keyword evidence="2" id="KW-1133">Transmembrane helix</keyword>
<organism evidence="4 5">
    <name type="scientific">Salinivibrio costicola</name>
    <name type="common">Vibrio costicola</name>
    <dbReference type="NCBI Taxonomy" id="51367"/>
    <lineage>
        <taxon>Bacteria</taxon>
        <taxon>Pseudomonadati</taxon>
        <taxon>Pseudomonadota</taxon>
        <taxon>Gammaproteobacteria</taxon>
        <taxon>Vibrionales</taxon>
        <taxon>Vibrionaceae</taxon>
        <taxon>Salinivibrio</taxon>
    </lineage>
</organism>
<dbReference type="InterPro" id="IPR007686">
    <property type="entry name" value="YutG/PgpA"/>
</dbReference>
<feature type="transmembrane region" description="Helical" evidence="2">
    <location>
        <begin position="134"/>
        <end position="157"/>
    </location>
</feature>
<dbReference type="EMBL" id="CP050266">
    <property type="protein sequence ID" value="QIR06752.1"/>
    <property type="molecule type" value="Genomic_DNA"/>
</dbReference>
<keyword evidence="1 2" id="KW-0812">Transmembrane</keyword>
<dbReference type="InterPro" id="IPR026037">
    <property type="entry name" value="PgpA"/>
</dbReference>
<keyword evidence="1 4" id="KW-0378">Hydrolase</keyword>
<keyword evidence="1" id="KW-0479">Metal-binding</keyword>
<evidence type="ECO:0000313" key="5">
    <source>
        <dbReference type="Proteomes" id="UP000501408"/>
    </source>
</evidence>
<name>A0ABX6K6D4_SALCS</name>
<dbReference type="CDD" id="cd06971">
    <property type="entry name" value="PgpA"/>
    <property type="match status" value="1"/>
</dbReference>
<proteinExistence type="predicted"/>
<evidence type="ECO:0000256" key="1">
    <source>
        <dbReference type="PIRNR" id="PIRNR006162"/>
    </source>
</evidence>
<accession>A0ABX6K6D4</accession>